<proteinExistence type="predicted"/>
<evidence type="ECO:0000313" key="6">
    <source>
        <dbReference type="Proteomes" id="UP000315677"/>
    </source>
</evidence>
<evidence type="ECO:0000259" key="4">
    <source>
        <dbReference type="PROSITE" id="PS50932"/>
    </source>
</evidence>
<dbReference type="GO" id="GO:0003700">
    <property type="term" value="F:DNA-binding transcription factor activity"/>
    <property type="evidence" value="ECO:0007669"/>
    <property type="project" value="TreeGrafter"/>
</dbReference>
<dbReference type="PROSITE" id="PS50932">
    <property type="entry name" value="HTH_LACI_2"/>
    <property type="match status" value="1"/>
</dbReference>
<dbReference type="GO" id="GO:0000976">
    <property type="term" value="F:transcription cis-regulatory region binding"/>
    <property type="evidence" value="ECO:0007669"/>
    <property type="project" value="TreeGrafter"/>
</dbReference>
<dbReference type="SUPFAM" id="SSF47413">
    <property type="entry name" value="lambda repressor-like DNA-binding domains"/>
    <property type="match status" value="1"/>
</dbReference>
<comment type="caution">
    <text evidence="5">The sequence shown here is derived from an EMBL/GenBank/DDBJ whole genome shotgun (WGS) entry which is preliminary data.</text>
</comment>
<evidence type="ECO:0000256" key="3">
    <source>
        <dbReference type="ARBA" id="ARBA00023163"/>
    </source>
</evidence>
<dbReference type="SUPFAM" id="SSF53822">
    <property type="entry name" value="Periplasmic binding protein-like I"/>
    <property type="match status" value="1"/>
</dbReference>
<dbReference type="InterPro" id="IPR046335">
    <property type="entry name" value="LacI/GalR-like_sensor"/>
</dbReference>
<dbReference type="Pfam" id="PF13377">
    <property type="entry name" value="Peripla_BP_3"/>
    <property type="match status" value="1"/>
</dbReference>
<sequence length="347" mass="36219">MTAGTTPRGAPSMKDVALQAGVSLGTVSNVLNRPELVSEHTRQRVLATIEAMGFVRNESARQLRGGGSRTLAYVVLDTSNPFFTDVAEGVQEAADAVGLALFLCNSAEDAGRQAGFLDLLEQQRVEGVLITPVDAGDPRIAALSRRGTPVVVVDRGAGPGHCSVTVDDVLGGDLAVTHLLESGHRRIAFVGGPRAIGQVADRISGAEAATARTSGAELVVIETAALNVAEGRRAGERIAGMPAARRPTAAFCANDLLALGLLQQMVRLGMRVPDDLAIVGYDDIEFAEAAAVPLTSVSQPRQLLGRTAAELLLDEARGTGDHDHQQVVFAPELVVRASTHLPPGAVR</sequence>
<dbReference type="InterPro" id="IPR010982">
    <property type="entry name" value="Lambda_DNA-bd_dom_sf"/>
</dbReference>
<dbReference type="Proteomes" id="UP000315677">
    <property type="component" value="Unassembled WGS sequence"/>
</dbReference>
<dbReference type="Pfam" id="PF00356">
    <property type="entry name" value="LacI"/>
    <property type="match status" value="1"/>
</dbReference>
<evidence type="ECO:0000313" key="5">
    <source>
        <dbReference type="EMBL" id="TQM13762.1"/>
    </source>
</evidence>
<evidence type="ECO:0000256" key="2">
    <source>
        <dbReference type="ARBA" id="ARBA00023125"/>
    </source>
</evidence>
<dbReference type="InterPro" id="IPR028082">
    <property type="entry name" value="Peripla_BP_I"/>
</dbReference>
<dbReference type="PROSITE" id="PS00356">
    <property type="entry name" value="HTH_LACI_1"/>
    <property type="match status" value="1"/>
</dbReference>
<protein>
    <submittedName>
        <fullName evidence="5">LacI family transcriptional regulator</fullName>
    </submittedName>
</protein>
<reference evidence="5 6" key="1">
    <citation type="submission" date="2019-06" db="EMBL/GenBank/DDBJ databases">
        <title>Sequencing the genomes of 1000 actinobacteria strains.</title>
        <authorList>
            <person name="Klenk H.-P."/>
        </authorList>
    </citation>
    <scope>NUCLEOTIDE SEQUENCE [LARGE SCALE GENOMIC DNA]</scope>
    <source>
        <strain evidence="5 6">DSM 45301</strain>
    </source>
</reference>
<feature type="domain" description="HTH lacI-type" evidence="4">
    <location>
        <begin position="11"/>
        <end position="65"/>
    </location>
</feature>
<keyword evidence="6" id="KW-1185">Reference proteome</keyword>
<gene>
    <name evidence="5" type="ORF">FB558_0515</name>
</gene>
<keyword evidence="2" id="KW-0238">DNA-binding</keyword>
<organism evidence="5 6">
    <name type="scientific">Pseudonocardia kunmingensis</name>
    <dbReference type="NCBI Taxonomy" id="630975"/>
    <lineage>
        <taxon>Bacteria</taxon>
        <taxon>Bacillati</taxon>
        <taxon>Actinomycetota</taxon>
        <taxon>Actinomycetes</taxon>
        <taxon>Pseudonocardiales</taxon>
        <taxon>Pseudonocardiaceae</taxon>
        <taxon>Pseudonocardia</taxon>
    </lineage>
</organism>
<evidence type="ECO:0000256" key="1">
    <source>
        <dbReference type="ARBA" id="ARBA00023015"/>
    </source>
</evidence>
<dbReference type="EMBL" id="VFPA01000001">
    <property type="protein sequence ID" value="TQM13762.1"/>
    <property type="molecule type" value="Genomic_DNA"/>
</dbReference>
<keyword evidence="1" id="KW-0805">Transcription regulation</keyword>
<dbReference type="Gene3D" id="3.40.50.2300">
    <property type="match status" value="2"/>
</dbReference>
<dbReference type="AlphaFoldDB" id="A0A543DWP4"/>
<dbReference type="CDD" id="cd06293">
    <property type="entry name" value="PBP1_LacI-like"/>
    <property type="match status" value="1"/>
</dbReference>
<dbReference type="PANTHER" id="PTHR30146:SF109">
    <property type="entry name" value="HTH-TYPE TRANSCRIPTIONAL REGULATOR GALS"/>
    <property type="match status" value="1"/>
</dbReference>
<dbReference type="InterPro" id="IPR000843">
    <property type="entry name" value="HTH_LacI"/>
</dbReference>
<dbReference type="Gene3D" id="1.10.260.40">
    <property type="entry name" value="lambda repressor-like DNA-binding domains"/>
    <property type="match status" value="1"/>
</dbReference>
<accession>A0A543DWP4</accession>
<name>A0A543DWP4_9PSEU</name>
<dbReference type="PANTHER" id="PTHR30146">
    <property type="entry name" value="LACI-RELATED TRANSCRIPTIONAL REPRESSOR"/>
    <property type="match status" value="1"/>
</dbReference>
<dbReference type="SMART" id="SM00354">
    <property type="entry name" value="HTH_LACI"/>
    <property type="match status" value="1"/>
</dbReference>
<dbReference type="CDD" id="cd01392">
    <property type="entry name" value="HTH_LacI"/>
    <property type="match status" value="1"/>
</dbReference>
<keyword evidence="3" id="KW-0804">Transcription</keyword>